<evidence type="ECO:0000256" key="3">
    <source>
        <dbReference type="ARBA" id="ARBA00023277"/>
    </source>
</evidence>
<name>A0AB39U6U9_9BIFI</name>
<gene>
    <name evidence="6" type="ORF">QN215_00825</name>
</gene>
<dbReference type="PRINTS" id="PR00133">
    <property type="entry name" value="GLHYDRLASE3"/>
</dbReference>
<comment type="similarity">
    <text evidence="1 4">Belongs to the glycosyl hydrolase 3 family.</text>
</comment>
<dbReference type="SUPFAM" id="SSF51445">
    <property type="entry name" value="(Trans)glycosidases"/>
    <property type="match status" value="1"/>
</dbReference>
<dbReference type="InterPro" id="IPR017853">
    <property type="entry name" value="GH"/>
</dbReference>
<evidence type="ECO:0000313" key="6">
    <source>
        <dbReference type="EMBL" id="XDS44719.1"/>
    </source>
</evidence>
<keyword evidence="3" id="KW-0119">Carbohydrate metabolism</keyword>
<dbReference type="PANTHER" id="PTHR42715">
    <property type="entry name" value="BETA-GLUCOSIDASE"/>
    <property type="match status" value="1"/>
</dbReference>
<dbReference type="InterPro" id="IPR002772">
    <property type="entry name" value="Glyco_hydro_3_C"/>
</dbReference>
<keyword evidence="4" id="KW-0326">Glycosidase</keyword>
<accession>A0AB39U6U9</accession>
<protein>
    <submittedName>
        <fullName evidence="6">Glycoside hydrolase family 3 C-terminal domain-containing protein</fullName>
    </submittedName>
</protein>
<dbReference type="KEGG" id="baqk:QN215_00825"/>
<dbReference type="Gene3D" id="3.20.20.300">
    <property type="entry name" value="Glycoside hydrolase, family 3, N-terminal domain"/>
    <property type="match status" value="1"/>
</dbReference>
<dbReference type="SUPFAM" id="SSF52279">
    <property type="entry name" value="Beta-D-glucan exohydrolase, C-terminal domain"/>
    <property type="match status" value="1"/>
</dbReference>
<dbReference type="Pfam" id="PF14310">
    <property type="entry name" value="Fn3-like"/>
    <property type="match status" value="1"/>
</dbReference>
<reference evidence="6" key="1">
    <citation type="submission" date="2023-07" db="EMBL/GenBank/DDBJ databases">
        <title>Bifidobacterium aquikefiriaerophilum sp. nov. and Bifidobacterium eccum sp. nov., isolated from water kefir.</title>
        <authorList>
            <person name="Breselge S."/>
            <person name="Bellassi P."/>
            <person name="Barcenilla C."/>
            <person name="Alvarez-Ordonez A."/>
            <person name="Morelli L."/>
            <person name="Cotter P.D."/>
        </authorList>
    </citation>
    <scope>NUCLEOTIDE SEQUENCE</scope>
    <source>
        <strain evidence="6">WK041_4_12</strain>
    </source>
</reference>
<keyword evidence="2 4" id="KW-0378">Hydrolase</keyword>
<dbReference type="Pfam" id="PF01915">
    <property type="entry name" value="Glyco_hydro_3_C"/>
    <property type="match status" value="1"/>
</dbReference>
<organism evidence="6">
    <name type="scientific">Bifidobacterium aquikefiricola</name>
    <dbReference type="NCBI Taxonomy" id="3059038"/>
    <lineage>
        <taxon>Bacteria</taxon>
        <taxon>Bacillati</taxon>
        <taxon>Actinomycetota</taxon>
        <taxon>Actinomycetes</taxon>
        <taxon>Bifidobacteriales</taxon>
        <taxon>Bifidobacteriaceae</taxon>
        <taxon>Bifidobacterium</taxon>
    </lineage>
</organism>
<dbReference type="InterPro" id="IPR013783">
    <property type="entry name" value="Ig-like_fold"/>
</dbReference>
<dbReference type="Gene3D" id="3.40.50.1700">
    <property type="entry name" value="Glycoside hydrolase family 3 C-terminal domain"/>
    <property type="match status" value="1"/>
</dbReference>
<dbReference type="Pfam" id="PF00933">
    <property type="entry name" value="Glyco_hydro_3"/>
    <property type="match status" value="1"/>
</dbReference>
<dbReference type="InterPro" id="IPR019800">
    <property type="entry name" value="Glyco_hydro_3_AS"/>
</dbReference>
<evidence type="ECO:0000256" key="4">
    <source>
        <dbReference type="RuleBase" id="RU361161"/>
    </source>
</evidence>
<feature type="domain" description="Fibronectin type III-like" evidence="5">
    <location>
        <begin position="585"/>
        <end position="653"/>
    </location>
</feature>
<dbReference type="AlphaFoldDB" id="A0AB39U6U9"/>
<dbReference type="Gene3D" id="2.60.40.10">
    <property type="entry name" value="Immunoglobulins"/>
    <property type="match status" value="1"/>
</dbReference>
<dbReference type="InterPro" id="IPR050288">
    <property type="entry name" value="Cellulose_deg_GH3"/>
</dbReference>
<evidence type="ECO:0000259" key="5">
    <source>
        <dbReference type="SMART" id="SM01217"/>
    </source>
</evidence>
<dbReference type="GO" id="GO:0005975">
    <property type="term" value="P:carbohydrate metabolic process"/>
    <property type="evidence" value="ECO:0007669"/>
    <property type="project" value="InterPro"/>
</dbReference>
<proteinExistence type="inferred from homology"/>
<evidence type="ECO:0000256" key="1">
    <source>
        <dbReference type="ARBA" id="ARBA00005336"/>
    </source>
</evidence>
<dbReference type="RefSeq" id="WP_369344263.1">
    <property type="nucleotide sequence ID" value="NZ_CP129674.1"/>
</dbReference>
<dbReference type="PANTHER" id="PTHR42715:SF10">
    <property type="entry name" value="BETA-GLUCOSIDASE"/>
    <property type="match status" value="1"/>
</dbReference>
<dbReference type="SMART" id="SM01217">
    <property type="entry name" value="Fn3_like"/>
    <property type="match status" value="1"/>
</dbReference>
<dbReference type="InterPro" id="IPR026891">
    <property type="entry name" value="Fn3-like"/>
</dbReference>
<sequence length="751" mass="80726">MHKLTIEEKASLTSGATTWTSQAAGTIASMHMSDGPHGLRYQGSEGDSLGLGASVPSICFPTAAGLASTWDRDMIHKVGAALGEEARALHVSMLLGPGLNIKRSPLGGRNFEYASEDPFLAGTYGTAFVKGVQSQGVSAVPKHFAVNNQETDRFRVSADVDERTLREIYLPAFEMTVKQARPWAFMCSYNKVNGVYASQNHELLTKILRDEWGFDGVVVSDWGAVADRVAAVKAGLDIEMPPSNTDHKIVAAVRSGACDESVLDTVADRIALLAQRTQSSRTGEQHDLQSFAETHDELARKAAQESVVMLKNTGILPLSTSDTAPIAMIGEFARTPRYQGGGSSHVSAIRVHALVNELRSALPNRTITFAPGYALTQHDKSAEASDESDAQRYIDEAVDAANRAAIAIVNVGYFESDETEGADKTTIELSDAQNTLLEAVTATGTPTVVILSGGGVIQLGQWADKADAILEGWLLGEAGGAALADILIGAVSPSGHLNETIPQQLEDNPSYLHFPGSNGHVLYGEGLYVGYRYYDTLNLPVAYTFGFGLSYATFAYSNIKVEVIDGTHAKVSLTITNTGNCQAAAVPQIYVRSNQPDRPVHELKGFARIDLAPAESRSITVELDARAFASWNIEQHRWRVYAGDYTVEIGTSSRDIVSSTTISLDGDHYVAQLQTMSTLGEWLANPYGAQILKPFVDKVRESVADPSPEMAAIFAQMPLIKLASWGVGLDEQQIEAMATAAQRLAETASRQ</sequence>
<dbReference type="EMBL" id="CP129674">
    <property type="protein sequence ID" value="XDS44719.1"/>
    <property type="molecule type" value="Genomic_DNA"/>
</dbReference>
<dbReference type="PROSITE" id="PS00775">
    <property type="entry name" value="GLYCOSYL_HYDROL_F3"/>
    <property type="match status" value="1"/>
</dbReference>
<dbReference type="GO" id="GO:0004553">
    <property type="term" value="F:hydrolase activity, hydrolyzing O-glycosyl compounds"/>
    <property type="evidence" value="ECO:0007669"/>
    <property type="project" value="InterPro"/>
</dbReference>
<evidence type="ECO:0000256" key="2">
    <source>
        <dbReference type="ARBA" id="ARBA00022801"/>
    </source>
</evidence>
<dbReference type="InterPro" id="IPR036962">
    <property type="entry name" value="Glyco_hydro_3_N_sf"/>
</dbReference>
<dbReference type="InterPro" id="IPR036881">
    <property type="entry name" value="Glyco_hydro_3_C_sf"/>
</dbReference>
<dbReference type="InterPro" id="IPR001764">
    <property type="entry name" value="Glyco_hydro_3_N"/>
</dbReference>